<comment type="caution">
    <text evidence="1">The sequence shown here is derived from an EMBL/GenBank/DDBJ whole genome shotgun (WGS) entry which is preliminary data.</text>
</comment>
<protein>
    <submittedName>
        <fullName evidence="1">Uncharacterized protein</fullName>
    </submittedName>
</protein>
<gene>
    <name evidence="1" type="ORF">GCM10010345_20890</name>
</gene>
<sequence>MHPTLGGRGGCQWYVPAFAHELRYGRAEEASARTAHVASSMGLIRFDPQERRLRP</sequence>
<evidence type="ECO:0000313" key="2">
    <source>
        <dbReference type="Proteomes" id="UP000653644"/>
    </source>
</evidence>
<proteinExistence type="predicted"/>
<keyword evidence="2" id="KW-1185">Reference proteome</keyword>
<evidence type="ECO:0000313" key="1">
    <source>
        <dbReference type="EMBL" id="GHA15934.1"/>
    </source>
</evidence>
<dbReference type="Proteomes" id="UP000653644">
    <property type="component" value="Unassembled WGS sequence"/>
</dbReference>
<accession>A0ABQ3CHZ5</accession>
<dbReference type="EMBL" id="BMVN01000005">
    <property type="protein sequence ID" value="GHA15934.1"/>
    <property type="molecule type" value="Genomic_DNA"/>
</dbReference>
<reference evidence="2" key="1">
    <citation type="journal article" date="2019" name="Int. J. Syst. Evol. Microbiol.">
        <title>The Global Catalogue of Microorganisms (GCM) 10K type strain sequencing project: providing services to taxonomists for standard genome sequencing and annotation.</title>
        <authorList>
            <consortium name="The Broad Institute Genomics Platform"/>
            <consortium name="The Broad Institute Genome Sequencing Center for Infectious Disease"/>
            <person name="Wu L."/>
            <person name="Ma J."/>
        </authorList>
    </citation>
    <scope>NUCLEOTIDE SEQUENCE [LARGE SCALE GENOMIC DNA]</scope>
    <source>
        <strain evidence="2">JCM 4733</strain>
    </source>
</reference>
<dbReference type="RefSeq" id="WP_189884479.1">
    <property type="nucleotide sequence ID" value="NZ_BMVN01000005.1"/>
</dbReference>
<organism evidence="1 2">
    <name type="scientific">Streptomyces canarius</name>
    <dbReference type="NCBI Taxonomy" id="285453"/>
    <lineage>
        <taxon>Bacteria</taxon>
        <taxon>Bacillati</taxon>
        <taxon>Actinomycetota</taxon>
        <taxon>Actinomycetes</taxon>
        <taxon>Kitasatosporales</taxon>
        <taxon>Streptomycetaceae</taxon>
        <taxon>Streptomyces</taxon>
    </lineage>
</organism>
<name>A0ABQ3CHZ5_9ACTN</name>